<dbReference type="EMBL" id="CP019437">
    <property type="protein sequence ID" value="AQS48318.1"/>
    <property type="molecule type" value="Genomic_DNA"/>
</dbReference>
<evidence type="ECO:0000313" key="2">
    <source>
        <dbReference type="EMBL" id="AQS48318.1"/>
    </source>
</evidence>
<proteinExistence type="predicted"/>
<dbReference type="Proteomes" id="UP000185622">
    <property type="component" value="Chromosome"/>
</dbReference>
<reference evidence="2 3" key="1">
    <citation type="submission" date="2017-01" db="EMBL/GenBank/DDBJ databases">
        <title>The complete genome sequence of a sulfur-oxidizing marine bacterium Thioclava sp. 25B10_4T.</title>
        <authorList>
            <person name="Liu Y."/>
            <person name="Lai Q."/>
            <person name="Shao Z."/>
        </authorList>
    </citation>
    <scope>NUCLEOTIDE SEQUENCE [LARGE SCALE GENOMIC DNA]</scope>
    <source>
        <strain evidence="2 3">25B10_4</strain>
    </source>
</reference>
<keyword evidence="3" id="KW-1185">Reference proteome</keyword>
<evidence type="ECO:0000256" key="1">
    <source>
        <dbReference type="SAM" id="SignalP"/>
    </source>
</evidence>
<keyword evidence="1" id="KW-0732">Signal</keyword>
<gene>
    <name evidence="2" type="ORF">BMG03_11295</name>
</gene>
<organism evidence="2 3">
    <name type="scientific">Thioclava nitratireducens</name>
    <dbReference type="NCBI Taxonomy" id="1915078"/>
    <lineage>
        <taxon>Bacteria</taxon>
        <taxon>Pseudomonadati</taxon>
        <taxon>Pseudomonadota</taxon>
        <taxon>Alphaproteobacteria</taxon>
        <taxon>Rhodobacterales</taxon>
        <taxon>Paracoccaceae</taxon>
        <taxon>Thioclava</taxon>
    </lineage>
</organism>
<accession>A0ABM6IHN0</accession>
<protein>
    <recommendedName>
        <fullName evidence="4">Cytochrome c domain-containing protein</fullName>
    </recommendedName>
</protein>
<feature type="signal peptide" evidence="1">
    <location>
        <begin position="1"/>
        <end position="18"/>
    </location>
</feature>
<evidence type="ECO:0008006" key="4">
    <source>
        <dbReference type="Google" id="ProtNLM"/>
    </source>
</evidence>
<feature type="chain" id="PRO_5045980408" description="Cytochrome c domain-containing protein" evidence="1">
    <location>
        <begin position="19"/>
        <end position="87"/>
    </location>
</feature>
<dbReference type="InterPro" id="IPR036909">
    <property type="entry name" value="Cyt_c-like_dom_sf"/>
</dbReference>
<name>A0ABM6IHN0_9RHOB</name>
<evidence type="ECO:0000313" key="3">
    <source>
        <dbReference type="Proteomes" id="UP000185622"/>
    </source>
</evidence>
<dbReference type="RefSeq" id="WP_075774883.1">
    <property type="nucleotide sequence ID" value="NZ_CP019437.1"/>
</dbReference>
<dbReference type="SUPFAM" id="SSF46626">
    <property type="entry name" value="Cytochrome c"/>
    <property type="match status" value="1"/>
</dbReference>
<sequence>MRVFLVMTLTFWAGSVLAEPDPAQLFTQSCGRCHRDAERLMARLGWALGPKTPEERREWLDDFIVSHHSPDPDSRAAIAAWLAELAS</sequence>